<evidence type="ECO:0000313" key="2">
    <source>
        <dbReference type="Proteomes" id="UP000244083"/>
    </source>
</evidence>
<proteinExistence type="predicted"/>
<name>A0A2T5Q2E6_LIMRT</name>
<dbReference type="RefSeq" id="WP_107721787.1">
    <property type="nucleotide sequence ID" value="NZ_QAZN01000014.1"/>
</dbReference>
<evidence type="ECO:0000313" key="1">
    <source>
        <dbReference type="EMBL" id="PTV03435.1"/>
    </source>
</evidence>
<dbReference type="AlphaFoldDB" id="A0A2T5Q2E6"/>
<sequence length="155" mass="17904">MEVVLGGVLTFLGSLIVGFFKNKADQKIAKLNAKKTVIFENKAKMLRELESDISEFASKTFEFNVSLSNLLNLANTEVNWDAIWELERLDASIKLKLYSEDNFREKQIINLLNTILGTLREGKLIEGTEVDDLVKQCRLYFLDSWQELFNEYQTK</sequence>
<dbReference type="EMBL" id="QAZN01000014">
    <property type="protein sequence ID" value="PTV03435.1"/>
    <property type="molecule type" value="Genomic_DNA"/>
</dbReference>
<accession>A0A2T5Q2E6</accession>
<gene>
    <name evidence="1" type="ORF">DB325_07430</name>
</gene>
<reference evidence="2" key="1">
    <citation type="submission" date="2018-04" db="EMBL/GenBank/DDBJ databases">
        <title>Draft Genome Sequences of 10 Lactobacillus Species from 22 Commercial Probiotic Products.</title>
        <authorList>
            <person name="Gangiredla J."/>
            <person name="Barnaba T.J."/>
            <person name="Mammel M.K."/>
            <person name="Lacher D.W."/>
            <person name="Elkins C.A."/>
            <person name="Lampel K.A."/>
            <person name="Whitehouse C.A."/>
            <person name="Tartera C."/>
        </authorList>
    </citation>
    <scope>NUCLEOTIDE SEQUENCE [LARGE SCALE GENOMIC DNA]</scope>
    <source>
        <strain evidence="2">DS12_10</strain>
    </source>
</reference>
<organism evidence="1 2">
    <name type="scientific">Limosilactobacillus reuteri</name>
    <name type="common">Lactobacillus reuteri</name>
    <dbReference type="NCBI Taxonomy" id="1598"/>
    <lineage>
        <taxon>Bacteria</taxon>
        <taxon>Bacillati</taxon>
        <taxon>Bacillota</taxon>
        <taxon>Bacilli</taxon>
        <taxon>Lactobacillales</taxon>
        <taxon>Lactobacillaceae</taxon>
        <taxon>Limosilactobacillus</taxon>
    </lineage>
</organism>
<comment type="caution">
    <text evidence="1">The sequence shown here is derived from an EMBL/GenBank/DDBJ whole genome shotgun (WGS) entry which is preliminary data.</text>
</comment>
<dbReference type="Proteomes" id="UP000244083">
    <property type="component" value="Unassembled WGS sequence"/>
</dbReference>
<protein>
    <submittedName>
        <fullName evidence="1">Uncharacterized protein</fullName>
    </submittedName>
</protein>